<dbReference type="GeneID" id="105273041"/>
<evidence type="ECO:0000313" key="1">
    <source>
        <dbReference type="Proteomes" id="UP000694866"/>
    </source>
</evidence>
<dbReference type="OrthoDB" id="7648950at2759"/>
<feature type="non-terminal residue" evidence="2">
    <location>
        <position position="1"/>
    </location>
</feature>
<sequence>DFVGYIESMLQLSQVKTYQKYIYKVIMNNNRGTKVRVVFWSNKAVEWSSKLSLYQIIEVTGCTVADVKFQYDSDLKGVIAPQELHVQEFSTINVLGMFNQANAIVEQEVIYTETSIETCLEHGRQPIE</sequence>
<keyword evidence="1" id="KW-1185">Reference proteome</keyword>
<evidence type="ECO:0000313" key="2">
    <source>
        <dbReference type="RefSeq" id="XP_011313577.1"/>
    </source>
</evidence>
<name>A0A9R1TPW8_9HYME</name>
<dbReference type="Proteomes" id="UP000694866">
    <property type="component" value="Unplaced"/>
</dbReference>
<reference evidence="2" key="1">
    <citation type="submission" date="2025-08" db="UniProtKB">
        <authorList>
            <consortium name="RefSeq"/>
        </authorList>
    </citation>
    <scope>IDENTIFICATION</scope>
    <source>
        <strain evidence="2">USDA-PBARC FA_bdor</strain>
        <tissue evidence="2">Whole organism</tissue>
    </source>
</reference>
<dbReference type="AlphaFoldDB" id="A0A9R1TPW8"/>
<proteinExistence type="predicted"/>
<accession>A0A9R1TPW8</accession>
<gene>
    <name evidence="2" type="primary">LOC105273041</name>
</gene>
<protein>
    <submittedName>
        <fullName evidence="2">Uncharacterized protein</fullName>
    </submittedName>
</protein>
<dbReference type="KEGG" id="fas:105273041"/>
<organism evidence="1 2">
    <name type="scientific">Fopius arisanus</name>
    <dbReference type="NCBI Taxonomy" id="64838"/>
    <lineage>
        <taxon>Eukaryota</taxon>
        <taxon>Metazoa</taxon>
        <taxon>Ecdysozoa</taxon>
        <taxon>Arthropoda</taxon>
        <taxon>Hexapoda</taxon>
        <taxon>Insecta</taxon>
        <taxon>Pterygota</taxon>
        <taxon>Neoptera</taxon>
        <taxon>Endopterygota</taxon>
        <taxon>Hymenoptera</taxon>
        <taxon>Apocrita</taxon>
        <taxon>Ichneumonoidea</taxon>
        <taxon>Braconidae</taxon>
        <taxon>Opiinae</taxon>
        <taxon>Fopius</taxon>
    </lineage>
</organism>
<dbReference type="RefSeq" id="XP_011313577.1">
    <property type="nucleotide sequence ID" value="XM_011315275.1"/>
</dbReference>